<sequence>MVNEEKQPVALWFDPVCPWAWGTSRWLTEVTKVRPIDLQLRIMSLSALNEGGDVPPEFAERLAAGWGPVRVSAAIARDLGPAKLADFYTAIGTLIHHQGKDVSVETIRAALADAGLPESYADDAASTELDDDIRASTQAAVDAVGTGTGTPVTEVNGRAFSGPVIDSYPTGEEAGEFFDGIELTSRFSHFYELRRGRDGEPNYSN</sequence>
<dbReference type="RefSeq" id="WP_168543917.1">
    <property type="nucleotide sequence ID" value="NZ_BAAAKS010000031.1"/>
</dbReference>
<dbReference type="InterPro" id="IPR036249">
    <property type="entry name" value="Thioredoxin-like_sf"/>
</dbReference>
<reference evidence="1 2" key="1">
    <citation type="submission" date="2020-04" db="EMBL/GenBank/DDBJ databases">
        <title>MicrobeNet Type strains.</title>
        <authorList>
            <person name="Nicholson A.C."/>
        </authorList>
    </citation>
    <scope>NUCLEOTIDE SEQUENCE [LARGE SCALE GENOMIC DNA]</scope>
    <source>
        <strain evidence="1 2">DSM 44113</strain>
    </source>
</reference>
<protein>
    <submittedName>
        <fullName evidence="1">DsbA family protein</fullName>
    </submittedName>
</protein>
<name>A0A846WWJ3_9ACTN</name>
<organism evidence="1 2">
    <name type="scientific">Tsukamurella spumae</name>
    <dbReference type="NCBI Taxonomy" id="44753"/>
    <lineage>
        <taxon>Bacteria</taxon>
        <taxon>Bacillati</taxon>
        <taxon>Actinomycetota</taxon>
        <taxon>Actinomycetes</taxon>
        <taxon>Mycobacteriales</taxon>
        <taxon>Tsukamurellaceae</taxon>
        <taxon>Tsukamurella</taxon>
    </lineage>
</organism>
<accession>A0A846WWJ3</accession>
<dbReference type="EMBL" id="JAAXOQ010000001">
    <property type="protein sequence ID" value="NKY16786.1"/>
    <property type="molecule type" value="Genomic_DNA"/>
</dbReference>
<dbReference type="Pfam" id="PF22234">
    <property type="entry name" value="Rv2466c-like"/>
    <property type="match status" value="1"/>
</dbReference>
<dbReference type="Gene3D" id="3.40.30.10">
    <property type="entry name" value="Glutaredoxin"/>
    <property type="match status" value="1"/>
</dbReference>
<evidence type="ECO:0000313" key="1">
    <source>
        <dbReference type="EMBL" id="NKY16786.1"/>
    </source>
</evidence>
<evidence type="ECO:0000313" key="2">
    <source>
        <dbReference type="Proteomes" id="UP000582646"/>
    </source>
</evidence>
<keyword evidence="2" id="KW-1185">Reference proteome</keyword>
<proteinExistence type="predicted"/>
<comment type="caution">
    <text evidence="1">The sequence shown here is derived from an EMBL/GenBank/DDBJ whole genome shotgun (WGS) entry which is preliminary data.</text>
</comment>
<dbReference type="InterPro" id="IPR053977">
    <property type="entry name" value="Rv2466c-like"/>
</dbReference>
<gene>
    <name evidence="1" type="ORF">HF999_00110</name>
</gene>
<dbReference type="AlphaFoldDB" id="A0A846WWJ3"/>
<dbReference type="SUPFAM" id="SSF52833">
    <property type="entry name" value="Thioredoxin-like"/>
    <property type="match status" value="1"/>
</dbReference>
<dbReference type="CDD" id="cd02972">
    <property type="entry name" value="DsbA_family"/>
    <property type="match status" value="1"/>
</dbReference>
<dbReference type="Proteomes" id="UP000582646">
    <property type="component" value="Unassembled WGS sequence"/>
</dbReference>